<organism evidence="1 2">
    <name type="scientific">Lutibacter maritimus</name>
    <dbReference type="NCBI Taxonomy" id="593133"/>
    <lineage>
        <taxon>Bacteria</taxon>
        <taxon>Pseudomonadati</taxon>
        <taxon>Bacteroidota</taxon>
        <taxon>Flavobacteriia</taxon>
        <taxon>Flavobacteriales</taxon>
        <taxon>Flavobacteriaceae</taxon>
        <taxon>Lutibacter</taxon>
    </lineage>
</organism>
<dbReference type="Proteomes" id="UP000199312">
    <property type="component" value="Unassembled WGS sequence"/>
</dbReference>
<protein>
    <submittedName>
        <fullName evidence="1">Uncharacterized protein</fullName>
    </submittedName>
</protein>
<evidence type="ECO:0000313" key="1">
    <source>
        <dbReference type="EMBL" id="SFS48820.1"/>
    </source>
</evidence>
<dbReference type="EMBL" id="FOZP01000003">
    <property type="protein sequence ID" value="SFS48820.1"/>
    <property type="molecule type" value="Genomic_DNA"/>
</dbReference>
<reference evidence="2" key="1">
    <citation type="submission" date="2016-10" db="EMBL/GenBank/DDBJ databases">
        <authorList>
            <person name="Varghese N."/>
            <person name="Submissions S."/>
        </authorList>
    </citation>
    <scope>NUCLEOTIDE SEQUENCE [LARGE SCALE GENOMIC DNA]</scope>
    <source>
        <strain evidence="2">DSM 24450</strain>
    </source>
</reference>
<dbReference type="STRING" id="593133.SAMN04488006_1624"/>
<dbReference type="AlphaFoldDB" id="A0A1I6Q946"/>
<dbReference type="RefSeq" id="WP_090224656.1">
    <property type="nucleotide sequence ID" value="NZ_FOZP01000003.1"/>
</dbReference>
<accession>A0A1I6Q946</accession>
<keyword evidence="2" id="KW-1185">Reference proteome</keyword>
<proteinExistence type="predicted"/>
<gene>
    <name evidence="1" type="ORF">SAMN04488006_1624</name>
</gene>
<sequence length="316" mass="33861">MKNIKYIIGIALLTLVIIAGCKEDTYEFGDLIAPSNLVINADIVGMSDSNPNGDGSGEVVITVNADDAITYHIGFNKIDDFAPVNYKVLASGTINQKFTDPGVNTYRISMIAFGPGGVASNLTKDITVRSDYVPDPEVVTAITNDDSKTWVVNKDVPAHFGVGPWGEKSPIWWTAGVDEKLEVAPCFYSTKFTFIKNANGTFKLTVDASADGAFTKTGDLANIPGIPASGDEGCYSEYSGGSTSFNFVPSSSGIAVDATYPSTQIAIKLATNEAYIGYGALQSEYEILEATSDYLYLRVQGTETGNGWWIKMKPVQ</sequence>
<name>A0A1I6Q946_9FLAO</name>
<dbReference type="PROSITE" id="PS51257">
    <property type="entry name" value="PROKAR_LIPOPROTEIN"/>
    <property type="match status" value="1"/>
</dbReference>
<evidence type="ECO:0000313" key="2">
    <source>
        <dbReference type="Proteomes" id="UP000199312"/>
    </source>
</evidence>
<dbReference type="OrthoDB" id="9809583at2"/>